<gene>
    <name evidence="1" type="ORF">IPU22_01790</name>
</gene>
<evidence type="ECO:0000313" key="2">
    <source>
        <dbReference type="Proteomes" id="UP000675994"/>
    </source>
</evidence>
<proteinExistence type="predicted"/>
<evidence type="ECO:0000313" key="1">
    <source>
        <dbReference type="EMBL" id="QUM69705.1"/>
    </source>
</evidence>
<dbReference type="EMBL" id="CP063367">
    <property type="protein sequence ID" value="QUM69705.1"/>
    <property type="molecule type" value="Genomic_DNA"/>
</dbReference>
<dbReference type="AlphaFoldDB" id="A0AAQ0D7T7"/>
<sequence>MCLKTNFRGYHGTDKSHFDSLDKDKEFSSQTLPCDLGNGLYFFIDRVNKTGEAIENAKKYLSRWKPKYKNKIIVEMELDLEQDKVLDLDDQVNQDIFNLFIDENEEDIYNELNHLIENNTKNRGNIDGLVLEIMIRAYDIDVKAIMKETYTQFDMSKQRKRSNIPNGKELCLREYSAIKKKSICKELW</sequence>
<organism evidence="1 2">
    <name type="scientific">Staphylococcus delphini</name>
    <dbReference type="NCBI Taxonomy" id="53344"/>
    <lineage>
        <taxon>Bacteria</taxon>
        <taxon>Bacillati</taxon>
        <taxon>Bacillota</taxon>
        <taxon>Bacilli</taxon>
        <taxon>Bacillales</taxon>
        <taxon>Staphylococcaceae</taxon>
        <taxon>Staphylococcus</taxon>
        <taxon>Staphylococcus intermedius group</taxon>
    </lineage>
</organism>
<protein>
    <submittedName>
        <fullName evidence="1">Uncharacterized protein</fullName>
    </submittedName>
</protein>
<dbReference type="RefSeq" id="WP_096541878.1">
    <property type="nucleotide sequence ID" value="NZ_CP063367.1"/>
</dbReference>
<dbReference type="Proteomes" id="UP000675994">
    <property type="component" value="Chromosome"/>
</dbReference>
<name>A0AAQ0D7T7_9STAP</name>
<accession>A0AAQ0D7T7</accession>
<reference evidence="1" key="1">
    <citation type="journal article" date="2021" name="Front. Microbiol.">
        <title>Presence and Characterization of a Novel cfr-Carrying Tn558 Transposon Derivative in Staphylococcus delphini Isolated From Retail Food.</title>
        <authorList>
            <person name="Zhang F."/>
            <person name="Wu S."/>
            <person name="Huang J."/>
            <person name="Yang R."/>
            <person name="Zhang J."/>
            <person name="Lei T."/>
            <person name="Dai J."/>
            <person name="Ding Y."/>
            <person name="Xue L."/>
            <person name="Wang J."/>
            <person name="Chen M."/>
            <person name="Wu Q."/>
        </authorList>
    </citation>
    <scope>NUCLEOTIDE SEQUENCE</scope>
    <source>
        <strain evidence="1">2794-1</strain>
    </source>
</reference>